<dbReference type="GO" id="GO:0000981">
    <property type="term" value="F:DNA-binding transcription factor activity, RNA polymerase II-specific"/>
    <property type="evidence" value="ECO:0007669"/>
    <property type="project" value="TreeGrafter"/>
</dbReference>
<dbReference type="CDD" id="cd12148">
    <property type="entry name" value="fungal_TF_MHR"/>
    <property type="match status" value="1"/>
</dbReference>
<dbReference type="GeneID" id="91107470"/>
<keyword evidence="4" id="KW-0804">Transcription</keyword>
<evidence type="ECO:0000256" key="6">
    <source>
        <dbReference type="SAM" id="MobiDB-lite"/>
    </source>
</evidence>
<proteinExistence type="predicted"/>
<feature type="region of interest" description="Disordered" evidence="6">
    <location>
        <begin position="181"/>
        <end position="204"/>
    </location>
</feature>
<protein>
    <recommendedName>
        <fullName evidence="7">Xylanolytic transcriptional activator regulatory domain-containing protein</fullName>
    </recommendedName>
</protein>
<dbReference type="InterPro" id="IPR007219">
    <property type="entry name" value="XnlR_reg_dom"/>
</dbReference>
<feature type="domain" description="Xylanolytic transcriptional activator regulatory" evidence="7">
    <location>
        <begin position="285"/>
        <end position="359"/>
    </location>
</feature>
<evidence type="ECO:0000256" key="1">
    <source>
        <dbReference type="ARBA" id="ARBA00004123"/>
    </source>
</evidence>
<dbReference type="InterPro" id="IPR051089">
    <property type="entry name" value="prtT"/>
</dbReference>
<evidence type="ECO:0000313" key="9">
    <source>
        <dbReference type="Proteomes" id="UP001358614"/>
    </source>
</evidence>
<dbReference type="Proteomes" id="UP001358614">
    <property type="component" value="Chromosome 3"/>
</dbReference>
<dbReference type="PANTHER" id="PTHR31845">
    <property type="entry name" value="FINGER DOMAIN PROTEIN, PUTATIVE-RELATED"/>
    <property type="match status" value="1"/>
</dbReference>
<evidence type="ECO:0000256" key="3">
    <source>
        <dbReference type="ARBA" id="ARBA00023125"/>
    </source>
</evidence>
<evidence type="ECO:0000256" key="4">
    <source>
        <dbReference type="ARBA" id="ARBA00023163"/>
    </source>
</evidence>
<keyword evidence="2" id="KW-0805">Transcription regulation</keyword>
<evidence type="ECO:0000256" key="5">
    <source>
        <dbReference type="ARBA" id="ARBA00023242"/>
    </source>
</evidence>
<keyword evidence="5" id="KW-0539">Nucleus</keyword>
<sequence>MSVQSDASLPAREPIPQLQSSSIPDPLDIYKRELANAKEFKALRILQSLEDRLHNRETAAAPTTTNSKQTVKPPPFVACTLCRQCKAKCVISDPASGQCDRCKACKCQTRGVTVEHARQELTLDGSPSQPPPSHTLRITSMEIDSDEDEDGDLSSPNTQPSQSAAHPLQLIAGSSRPLSLKNLLNPSTSGGQERPTRGLSADKSKGDIVSRGVISLEMAQKLFHLSKSSFLFTTILSSAARFIAPSISTMLSRVVAEYSVQAIFGSRKSVETVQGWMMPPKDKRAWTYVGLVCRTATEIGLDNTPTEDQPGASELQQRERRNCARTWMLTFMMDRAMASTVGREQSRRFSEHPLREHGDAVIAGFTELRWISSEATDELSRGRHQKETKNGDITRKLLNNDLTHLSYDLDEWRSFWQLETSRHSSPPIYMAFLTFFELHIRLTLNSFAVDLQHSFNGFSPGLFDPKIQQAERYCLDLARQSLSQLKTIYDIDASILHHAQDSVSIMVAYAACFLRALLNSSTFTETERSEAFSLIAQTSDLFKRFSENTETTAALQADFLQSLAHHADQVLPPDNNLNMNQGFHNLTQESQMDNDWLSSFMQVANFLSESTGLPNEDRSMNPPNALLPQELDGANLAELSEVDWEPVSCDCQMDGADFQIMAQWLQ</sequence>
<feature type="region of interest" description="Disordered" evidence="6">
    <location>
        <begin position="145"/>
        <end position="164"/>
    </location>
</feature>
<accession>A0AAX4KXM3</accession>
<dbReference type="GO" id="GO:0006351">
    <property type="term" value="P:DNA-templated transcription"/>
    <property type="evidence" value="ECO:0007669"/>
    <property type="project" value="InterPro"/>
</dbReference>
<dbReference type="GO" id="GO:0000976">
    <property type="term" value="F:transcription cis-regulatory region binding"/>
    <property type="evidence" value="ECO:0007669"/>
    <property type="project" value="TreeGrafter"/>
</dbReference>
<gene>
    <name evidence="8" type="ORF">V865_008669</name>
</gene>
<dbReference type="KEGG" id="ker:91107470"/>
<keyword evidence="3" id="KW-0238">DNA-binding</keyword>
<comment type="subcellular location">
    <subcellularLocation>
        <location evidence="1">Nucleus</location>
    </subcellularLocation>
</comment>
<feature type="region of interest" description="Disordered" evidence="6">
    <location>
        <begin position="1"/>
        <end position="24"/>
    </location>
</feature>
<dbReference type="AlphaFoldDB" id="A0AAX4KXM3"/>
<dbReference type="RefSeq" id="XP_066088500.1">
    <property type="nucleotide sequence ID" value="XM_066232403.1"/>
</dbReference>
<organism evidence="8 9">
    <name type="scientific">Kwoniella europaea PYCC6329</name>
    <dbReference type="NCBI Taxonomy" id="1423913"/>
    <lineage>
        <taxon>Eukaryota</taxon>
        <taxon>Fungi</taxon>
        <taxon>Dikarya</taxon>
        <taxon>Basidiomycota</taxon>
        <taxon>Agaricomycotina</taxon>
        <taxon>Tremellomycetes</taxon>
        <taxon>Tremellales</taxon>
        <taxon>Cryptococcaceae</taxon>
        <taxon>Kwoniella</taxon>
    </lineage>
</organism>
<dbReference type="SMART" id="SM00906">
    <property type="entry name" value="Fungal_trans"/>
    <property type="match status" value="1"/>
</dbReference>
<feature type="compositionally biased region" description="Polar residues" evidence="6">
    <location>
        <begin position="182"/>
        <end position="191"/>
    </location>
</feature>
<keyword evidence="9" id="KW-1185">Reference proteome</keyword>
<evidence type="ECO:0000313" key="8">
    <source>
        <dbReference type="EMBL" id="WWD10533.1"/>
    </source>
</evidence>
<reference evidence="8 9" key="1">
    <citation type="submission" date="2024-01" db="EMBL/GenBank/DDBJ databases">
        <title>Comparative genomics of Cryptococcus and Kwoniella reveals pathogenesis evolution and contrasting modes of karyotype evolution via chromosome fusion or intercentromeric recombination.</title>
        <authorList>
            <person name="Coelho M.A."/>
            <person name="David-Palma M."/>
            <person name="Shea T."/>
            <person name="Bowers K."/>
            <person name="McGinley-Smith S."/>
            <person name="Mohammad A.W."/>
            <person name="Gnirke A."/>
            <person name="Yurkov A.M."/>
            <person name="Nowrousian M."/>
            <person name="Sun S."/>
            <person name="Cuomo C.A."/>
            <person name="Heitman J."/>
        </authorList>
    </citation>
    <scope>NUCLEOTIDE SEQUENCE [LARGE SCALE GENOMIC DNA]</scope>
    <source>
        <strain evidence="8 9">PYCC6329</strain>
    </source>
</reference>
<evidence type="ECO:0000259" key="7">
    <source>
        <dbReference type="SMART" id="SM00906"/>
    </source>
</evidence>
<feature type="compositionally biased region" description="Basic and acidic residues" evidence="6">
    <location>
        <begin position="194"/>
        <end position="204"/>
    </location>
</feature>
<dbReference type="PANTHER" id="PTHR31845:SF17">
    <property type="entry name" value="ZN(II)2CYS6 TRANSCRIPTION FACTOR (EUROFUNG)"/>
    <property type="match status" value="1"/>
</dbReference>
<dbReference type="EMBL" id="CP144091">
    <property type="protein sequence ID" value="WWD10533.1"/>
    <property type="molecule type" value="Genomic_DNA"/>
</dbReference>
<dbReference type="GO" id="GO:0008270">
    <property type="term" value="F:zinc ion binding"/>
    <property type="evidence" value="ECO:0007669"/>
    <property type="project" value="InterPro"/>
</dbReference>
<evidence type="ECO:0000256" key="2">
    <source>
        <dbReference type="ARBA" id="ARBA00023015"/>
    </source>
</evidence>
<name>A0AAX4KXM3_9TREE</name>
<dbReference type="GO" id="GO:0005634">
    <property type="term" value="C:nucleus"/>
    <property type="evidence" value="ECO:0007669"/>
    <property type="project" value="UniProtKB-SubCell"/>
</dbReference>